<dbReference type="Proteomes" id="UP000792457">
    <property type="component" value="Unassembled WGS sequence"/>
</dbReference>
<protein>
    <recommendedName>
        <fullName evidence="1">Reverse transcriptase domain-containing protein</fullName>
    </recommendedName>
</protein>
<evidence type="ECO:0000259" key="1">
    <source>
        <dbReference type="PROSITE" id="PS50878"/>
    </source>
</evidence>
<reference evidence="2" key="2">
    <citation type="submission" date="2017-10" db="EMBL/GenBank/DDBJ databases">
        <title>Ladona fulva Genome sequencing and assembly.</title>
        <authorList>
            <person name="Murali S."/>
            <person name="Richards S."/>
            <person name="Bandaranaike D."/>
            <person name="Bellair M."/>
            <person name="Blankenburg K."/>
            <person name="Chao H."/>
            <person name="Dinh H."/>
            <person name="Doddapaneni H."/>
            <person name="Dugan-Rocha S."/>
            <person name="Elkadiri S."/>
            <person name="Gnanaolivu R."/>
            <person name="Hernandez B."/>
            <person name="Skinner E."/>
            <person name="Javaid M."/>
            <person name="Lee S."/>
            <person name="Li M."/>
            <person name="Ming W."/>
            <person name="Munidasa M."/>
            <person name="Muniz J."/>
            <person name="Nguyen L."/>
            <person name="Hughes D."/>
            <person name="Osuji N."/>
            <person name="Pu L.-L."/>
            <person name="Puazo M."/>
            <person name="Qu C."/>
            <person name="Quiroz J."/>
            <person name="Raj R."/>
            <person name="Weissenberger G."/>
            <person name="Xin Y."/>
            <person name="Zou X."/>
            <person name="Han Y."/>
            <person name="Worley K."/>
            <person name="Muzny D."/>
            <person name="Gibbs R."/>
        </authorList>
    </citation>
    <scope>NUCLEOTIDE SEQUENCE</scope>
    <source>
        <strain evidence="2">Sampled in the wild</strain>
    </source>
</reference>
<dbReference type="EMBL" id="KZ308199">
    <property type="protein sequence ID" value="KAG8224524.1"/>
    <property type="molecule type" value="Genomic_DNA"/>
</dbReference>
<dbReference type="AlphaFoldDB" id="A0A8K0NYI6"/>
<gene>
    <name evidence="2" type="ORF">J437_LFUL004215</name>
</gene>
<dbReference type="Pfam" id="PF00078">
    <property type="entry name" value="RVT_1"/>
    <property type="match status" value="1"/>
</dbReference>
<keyword evidence="3" id="KW-1185">Reference proteome</keyword>
<organism evidence="2 3">
    <name type="scientific">Ladona fulva</name>
    <name type="common">Scarce chaser dragonfly</name>
    <name type="synonym">Libellula fulva</name>
    <dbReference type="NCBI Taxonomy" id="123851"/>
    <lineage>
        <taxon>Eukaryota</taxon>
        <taxon>Metazoa</taxon>
        <taxon>Ecdysozoa</taxon>
        <taxon>Arthropoda</taxon>
        <taxon>Hexapoda</taxon>
        <taxon>Insecta</taxon>
        <taxon>Pterygota</taxon>
        <taxon>Palaeoptera</taxon>
        <taxon>Odonata</taxon>
        <taxon>Epiprocta</taxon>
        <taxon>Anisoptera</taxon>
        <taxon>Libelluloidea</taxon>
        <taxon>Libellulidae</taxon>
        <taxon>Ladona</taxon>
    </lineage>
</organism>
<evidence type="ECO:0000313" key="2">
    <source>
        <dbReference type="EMBL" id="KAG8224524.1"/>
    </source>
</evidence>
<proteinExistence type="predicted"/>
<accession>A0A8K0NYI6</accession>
<dbReference type="InterPro" id="IPR000477">
    <property type="entry name" value="RT_dom"/>
</dbReference>
<dbReference type="OrthoDB" id="416454at2759"/>
<comment type="caution">
    <text evidence="2">The sequence shown here is derived from an EMBL/GenBank/DDBJ whole genome shotgun (WGS) entry which is preliminary data.</text>
</comment>
<evidence type="ECO:0000313" key="3">
    <source>
        <dbReference type="Proteomes" id="UP000792457"/>
    </source>
</evidence>
<sequence length="104" mass="11910">MISKTLSGLLKGRGLIECVMAFNGAYRSKLLSKLCLRCTPLHFIQSNLSERYQCVSVKYYLYGVPQGFALGPYLYLIYMNDVGYSYTVKVFQFADDTAFFSKRK</sequence>
<dbReference type="PROSITE" id="PS50878">
    <property type="entry name" value="RT_POL"/>
    <property type="match status" value="1"/>
</dbReference>
<feature type="domain" description="Reverse transcriptase" evidence="1">
    <location>
        <begin position="1"/>
        <end position="104"/>
    </location>
</feature>
<name>A0A8K0NYI6_LADFU</name>
<reference evidence="2" key="1">
    <citation type="submission" date="2013-04" db="EMBL/GenBank/DDBJ databases">
        <authorList>
            <person name="Qu J."/>
            <person name="Murali S.C."/>
            <person name="Bandaranaike D."/>
            <person name="Bellair M."/>
            <person name="Blankenburg K."/>
            <person name="Chao H."/>
            <person name="Dinh H."/>
            <person name="Doddapaneni H."/>
            <person name="Downs B."/>
            <person name="Dugan-Rocha S."/>
            <person name="Elkadiri S."/>
            <person name="Gnanaolivu R.D."/>
            <person name="Hernandez B."/>
            <person name="Javaid M."/>
            <person name="Jayaseelan J.C."/>
            <person name="Lee S."/>
            <person name="Li M."/>
            <person name="Ming W."/>
            <person name="Munidasa M."/>
            <person name="Muniz J."/>
            <person name="Nguyen L."/>
            <person name="Ongeri F."/>
            <person name="Osuji N."/>
            <person name="Pu L.-L."/>
            <person name="Puazo M."/>
            <person name="Qu C."/>
            <person name="Quiroz J."/>
            <person name="Raj R."/>
            <person name="Weissenberger G."/>
            <person name="Xin Y."/>
            <person name="Zou X."/>
            <person name="Han Y."/>
            <person name="Richards S."/>
            <person name="Worley K."/>
            <person name="Muzny D."/>
            <person name="Gibbs R."/>
        </authorList>
    </citation>
    <scope>NUCLEOTIDE SEQUENCE</scope>
    <source>
        <strain evidence="2">Sampled in the wild</strain>
    </source>
</reference>